<reference evidence="2" key="1">
    <citation type="journal article" date="2022" name="Cladistics">
        <title>Diversification of the phytophagous lineages of true bugs (Insecta: Hemiptera: Heteroptera) shortly after that of the flowering plants.</title>
        <authorList>
            <person name="Ye F."/>
            <person name="Kment P."/>
            <person name="Redei D."/>
            <person name="Luo J.Y."/>
            <person name="Wang Y.H."/>
            <person name="Kuechler S.M."/>
            <person name="Zhang W.W."/>
            <person name="Chen P.P."/>
            <person name="Wu H.Y."/>
            <person name="Wu Y.Z."/>
            <person name="Sun X.Y."/>
            <person name="Ding L."/>
            <person name="Wang Y.R."/>
            <person name="Xie Q."/>
        </authorList>
    </citation>
    <scope>NUCLEOTIDE SEQUENCE</scope>
</reference>
<dbReference type="EMBL" id="MW619690">
    <property type="protein sequence ID" value="UPL65858.1"/>
    <property type="molecule type" value="Genomic_DNA"/>
</dbReference>
<keyword evidence="1" id="KW-0812">Transmembrane</keyword>
<keyword evidence="1" id="KW-1133">Transmembrane helix</keyword>
<evidence type="ECO:0000313" key="2">
    <source>
        <dbReference type="EMBL" id="UPL65858.1"/>
    </source>
</evidence>
<organism evidence="2">
    <name type="scientific">Onymocoris hackeri</name>
    <dbReference type="NCBI Taxonomy" id="2813039"/>
    <lineage>
        <taxon>Eukaryota</taxon>
        <taxon>Metazoa</taxon>
        <taxon>Ecdysozoa</taxon>
        <taxon>Arthropoda</taxon>
        <taxon>Hexapoda</taxon>
        <taxon>Insecta</taxon>
        <taxon>Pterygota</taxon>
        <taxon>Neoptera</taxon>
        <taxon>Paraneoptera</taxon>
        <taxon>Hemiptera</taxon>
        <taxon>Heteroptera</taxon>
        <taxon>Panheteroptera</taxon>
        <taxon>Cimicomorpha</taxon>
        <taxon>Thaumastocoridae</taxon>
        <taxon>Onymocoris</taxon>
    </lineage>
</organism>
<sequence length="51" mass="6391">MPQMSPLWWTTLFMLMNMNMLMMMMILYFMKNMTTKIKETSTKMNKKNWTW</sequence>
<geneLocation type="mitochondrion" evidence="2"/>
<name>A0A8T9ZXS2_9HEMI</name>
<keyword evidence="2" id="KW-0496">Mitochondrion</keyword>
<protein>
    <submittedName>
        <fullName evidence="2">ATPase subunit 8</fullName>
    </submittedName>
</protein>
<dbReference type="AlphaFoldDB" id="A0A8T9ZXS2"/>
<keyword evidence="1" id="KW-0472">Membrane</keyword>
<feature type="transmembrane region" description="Helical" evidence="1">
    <location>
        <begin position="6"/>
        <end position="29"/>
    </location>
</feature>
<evidence type="ECO:0000256" key="1">
    <source>
        <dbReference type="SAM" id="Phobius"/>
    </source>
</evidence>
<accession>A0A8T9ZXS2</accession>
<proteinExistence type="predicted"/>